<reference evidence="2" key="1">
    <citation type="journal article" date="2014" name="Genome">
        <title>Draft Genome Sequences of Three Strains of Bacteroides pyogenes Isolated from a Cat and Swine.</title>
        <authorList>
            <person name="Sakamoto M."/>
            <person name="Oshima K."/>
            <person name="Suda W."/>
            <person name="Kitamura K."/>
            <person name="Iida T."/>
            <person name="Hattori M."/>
            <person name="Ohkuma M."/>
        </authorList>
    </citation>
    <scope>NUCLEOTIDE SEQUENCE [LARGE SCALE GENOMIC DNA]</scope>
    <source>
        <strain evidence="2">JCM 6294</strain>
    </source>
</reference>
<proteinExistence type="predicted"/>
<dbReference type="AlphaFoldDB" id="W4PFE5"/>
<evidence type="ECO:0000313" key="1">
    <source>
        <dbReference type="EMBL" id="GAE18526.1"/>
    </source>
</evidence>
<organism evidence="1 2">
    <name type="scientific">Bacteroides pyogenes DSM 20611 = JCM 6294</name>
    <dbReference type="NCBI Taxonomy" id="1121100"/>
    <lineage>
        <taxon>Bacteria</taxon>
        <taxon>Pseudomonadati</taxon>
        <taxon>Bacteroidota</taxon>
        <taxon>Bacteroidia</taxon>
        <taxon>Bacteroidales</taxon>
        <taxon>Bacteroidaceae</taxon>
        <taxon>Bacteroides</taxon>
    </lineage>
</organism>
<sequence length="116" mass="13713">MAPIPKLRLESEAGIIHKRAESNIITQTIKATIKPERKYSILRIRPLKEKGDLNIVYKVYIISIYIRQQKQRYKKVKESPPLLLKKMQKIPTEAFIVIQKRKKEAKRMQYSNPLLI</sequence>
<name>W4PFE5_9BACE</name>
<dbReference type="EMBL" id="BAIR01000009">
    <property type="protein sequence ID" value="GAE18526.1"/>
    <property type="molecule type" value="Genomic_DNA"/>
</dbReference>
<evidence type="ECO:0000313" key="2">
    <source>
        <dbReference type="Proteomes" id="UP000018842"/>
    </source>
</evidence>
<protein>
    <submittedName>
        <fullName evidence="1">Uncharacterized protein</fullName>
    </submittedName>
</protein>
<accession>W4PFE5</accession>
<dbReference type="Proteomes" id="UP000018842">
    <property type="component" value="Unassembled WGS sequence"/>
</dbReference>
<gene>
    <name evidence="1" type="ORF">JCM6294_1434</name>
</gene>
<comment type="caution">
    <text evidence="1">The sequence shown here is derived from an EMBL/GenBank/DDBJ whole genome shotgun (WGS) entry which is preliminary data.</text>
</comment>